<organism evidence="3 4">
    <name type="scientific">Candidatus Enterocloster excrementipullorum</name>
    <dbReference type="NCBI Taxonomy" id="2838559"/>
    <lineage>
        <taxon>Bacteria</taxon>
        <taxon>Bacillati</taxon>
        <taxon>Bacillota</taxon>
        <taxon>Clostridia</taxon>
        <taxon>Lachnospirales</taxon>
        <taxon>Lachnospiraceae</taxon>
        <taxon>Enterocloster</taxon>
    </lineage>
</organism>
<comment type="caution">
    <text evidence="3">The sequence shown here is derived from an EMBL/GenBank/DDBJ whole genome shotgun (WGS) entry which is preliminary data.</text>
</comment>
<keyword evidence="1" id="KW-0812">Transmembrane</keyword>
<dbReference type="NCBIfam" id="NF037970">
    <property type="entry name" value="vanZ_1"/>
    <property type="match status" value="1"/>
</dbReference>
<dbReference type="AlphaFoldDB" id="A0A9D2SHN9"/>
<evidence type="ECO:0000313" key="4">
    <source>
        <dbReference type="Proteomes" id="UP000823910"/>
    </source>
</evidence>
<accession>A0A9D2SHN9</accession>
<evidence type="ECO:0000259" key="2">
    <source>
        <dbReference type="Pfam" id="PF04892"/>
    </source>
</evidence>
<evidence type="ECO:0000313" key="3">
    <source>
        <dbReference type="EMBL" id="HJC06590.1"/>
    </source>
</evidence>
<sequence length="149" mass="16419">MRGRRIFWLAVLLLYVCFIYGNSLTPASVSSQESGFVLAFSRNVLEGLGLESMWLTEHIVRKTAHFLEYAGLGILLAFNFRPWAGAFAGRLRGALEAALVIPFVDETIQLFVEGRSGQVSDVWLDLAGALCGLFGAVLVHRLFAGRNKN</sequence>
<feature type="transmembrane region" description="Helical" evidence="1">
    <location>
        <begin position="122"/>
        <end position="143"/>
    </location>
</feature>
<dbReference type="EMBL" id="DWWT01000054">
    <property type="protein sequence ID" value="HJC06590.1"/>
    <property type="molecule type" value="Genomic_DNA"/>
</dbReference>
<reference evidence="3" key="1">
    <citation type="journal article" date="2021" name="PeerJ">
        <title>Extensive microbial diversity within the chicken gut microbiome revealed by metagenomics and culture.</title>
        <authorList>
            <person name="Gilroy R."/>
            <person name="Ravi A."/>
            <person name="Getino M."/>
            <person name="Pursley I."/>
            <person name="Horton D.L."/>
            <person name="Alikhan N.F."/>
            <person name="Baker D."/>
            <person name="Gharbi K."/>
            <person name="Hall N."/>
            <person name="Watson M."/>
            <person name="Adriaenssens E.M."/>
            <person name="Foster-Nyarko E."/>
            <person name="Jarju S."/>
            <person name="Secka A."/>
            <person name="Antonio M."/>
            <person name="Oren A."/>
            <person name="Chaudhuri R.R."/>
            <person name="La Ragione R."/>
            <person name="Hildebrand F."/>
            <person name="Pallen M.J."/>
        </authorList>
    </citation>
    <scope>NUCLEOTIDE SEQUENCE</scope>
    <source>
        <strain evidence="3">CHK180-15479</strain>
    </source>
</reference>
<feature type="domain" description="VanZ-like" evidence="2">
    <location>
        <begin position="9"/>
        <end position="138"/>
    </location>
</feature>
<protein>
    <submittedName>
        <fullName evidence="3">VanZ family protein</fullName>
    </submittedName>
</protein>
<dbReference type="Pfam" id="PF04892">
    <property type="entry name" value="VanZ"/>
    <property type="match status" value="1"/>
</dbReference>
<reference evidence="3" key="2">
    <citation type="submission" date="2021-04" db="EMBL/GenBank/DDBJ databases">
        <authorList>
            <person name="Gilroy R."/>
        </authorList>
    </citation>
    <scope>NUCLEOTIDE SEQUENCE</scope>
    <source>
        <strain evidence="3">CHK180-15479</strain>
    </source>
</reference>
<proteinExistence type="predicted"/>
<keyword evidence="1" id="KW-0472">Membrane</keyword>
<keyword evidence="1" id="KW-1133">Transmembrane helix</keyword>
<dbReference type="Proteomes" id="UP000823910">
    <property type="component" value="Unassembled WGS sequence"/>
</dbReference>
<dbReference type="InterPro" id="IPR006976">
    <property type="entry name" value="VanZ-like"/>
</dbReference>
<gene>
    <name evidence="3" type="ORF">H9704_10635</name>
</gene>
<evidence type="ECO:0000256" key="1">
    <source>
        <dbReference type="SAM" id="Phobius"/>
    </source>
</evidence>
<name>A0A9D2SHN9_9FIRM</name>